<accession>A0A139AQE1</accession>
<feature type="domain" description="ABC transporter" evidence="12">
    <location>
        <begin position="1113"/>
        <end position="1350"/>
    </location>
</feature>
<dbReference type="CDD" id="cd03244">
    <property type="entry name" value="ABCC_MRP_domain2"/>
    <property type="match status" value="1"/>
</dbReference>
<feature type="transmembrane region" description="Helical" evidence="11">
    <location>
        <begin position="828"/>
        <end position="853"/>
    </location>
</feature>
<keyword evidence="6" id="KW-0547">Nucleotide-binding</keyword>
<name>A0A139AQE1_GONPJ</name>
<evidence type="ECO:0000259" key="13">
    <source>
        <dbReference type="PROSITE" id="PS50929"/>
    </source>
</evidence>
<dbReference type="Gene3D" id="3.40.50.300">
    <property type="entry name" value="P-loop containing nucleotide triphosphate hydrolases"/>
    <property type="match status" value="2"/>
</dbReference>
<dbReference type="SMART" id="SM00382">
    <property type="entry name" value="AAA"/>
    <property type="match status" value="2"/>
</dbReference>
<evidence type="ECO:0000256" key="1">
    <source>
        <dbReference type="ARBA" id="ARBA00004127"/>
    </source>
</evidence>
<keyword evidence="8 11" id="KW-1133">Transmembrane helix</keyword>
<dbReference type="FunFam" id="3.40.50.300:FF:000074">
    <property type="entry name" value="Multidrug resistance-associated protein 5 isoform 1"/>
    <property type="match status" value="1"/>
</dbReference>
<feature type="transmembrane region" description="Helical" evidence="11">
    <location>
        <begin position="1019"/>
        <end position="1037"/>
    </location>
</feature>
<keyword evidence="15" id="KW-1185">Reference proteome</keyword>
<dbReference type="GO" id="GO:0012505">
    <property type="term" value="C:endomembrane system"/>
    <property type="evidence" value="ECO:0007669"/>
    <property type="project" value="UniProtKB-SubCell"/>
</dbReference>
<feature type="region of interest" description="Disordered" evidence="10">
    <location>
        <begin position="457"/>
        <end position="509"/>
    </location>
</feature>
<evidence type="ECO:0000256" key="11">
    <source>
        <dbReference type="SAM" id="Phobius"/>
    </source>
</evidence>
<dbReference type="CDD" id="cd03250">
    <property type="entry name" value="ABCC_MRP_domain1"/>
    <property type="match status" value="1"/>
</dbReference>
<dbReference type="InterPro" id="IPR003439">
    <property type="entry name" value="ABC_transporter-like_ATP-bd"/>
</dbReference>
<dbReference type="CDD" id="cd18606">
    <property type="entry name" value="ABC_6TM_YOR1_D2_like"/>
    <property type="match status" value="1"/>
</dbReference>
<dbReference type="FunFam" id="3.40.50.300:FF:000997">
    <property type="entry name" value="Multidrug resistance-associated protein 1"/>
    <property type="match status" value="1"/>
</dbReference>
<feature type="transmembrane region" description="Helical" evidence="11">
    <location>
        <begin position="1044"/>
        <end position="1067"/>
    </location>
</feature>
<feature type="domain" description="ABC transmembrane type-1" evidence="13">
    <location>
        <begin position="795"/>
        <end position="1075"/>
    </location>
</feature>
<evidence type="ECO:0000256" key="8">
    <source>
        <dbReference type="ARBA" id="ARBA00022989"/>
    </source>
</evidence>
<evidence type="ECO:0000256" key="2">
    <source>
        <dbReference type="ARBA" id="ARBA00009726"/>
    </source>
</evidence>
<feature type="domain" description="ABC transmembrane type-1" evidence="13">
    <location>
        <begin position="122"/>
        <end position="409"/>
    </location>
</feature>
<sequence>MESTWTLGTLEKDGENTEQATLPPNPEVSANFLSRLTFTYLDAIMVNGYKRPLVMNDLYELPDELHSRTIADRFGRNWDRELSINKEYLKHAKPDGSIDPSLKIKRPSLLRALWRTFGISWVLGGIFRLVSDGCQIAAPMVLQYLIAWLTAASVGQTTVDVGYGYGLACALLALQLVLSLFVNQYFYATMKVGFSIRAAIIVHIYRKSLLLSQSARQDFSAGKTVNLMSTDASRLDLTAPFLHLLWAAPIVILVSMSLLIYNLGASALVGFFFLIIVFPAQGVLMKYLVKVRTKANKITDNRVKIVQEFIQGMRVLKFQGWEQAALNRIAKLRDEELSFVRIIIMARAWISAVMQIQPVFAAILTFITYTQTHPPGSLTPALAFSSIGLFNVLRLPLMFLPQVATQATDAMVSIRRLESLLLATELQESTIVPASYNWAVRVHDGLFLWDQPSNGGDDFSRSKDKKKQVQNGNPTPNGTPRRAMTTLLTKSPTEIAGKESKKDRPAQENGHTILRGVDFVLPKGALMMVVGPVGSGKSSLLSALVGEMRRVEGLVEVRGSVAYCPQQAWIQNATVRANITFGNTFNERKYWETIRACAMERDLEILTDGDFTEIGERGINLSGGQKQRVSIARAVYSDADIVLLDDPLSAVDAHVGRHIFDHCICGALAEKTRILSTHQIHILPQGKYKWRFTDGRIVEQGTYADLVASEGGYLQSMVKEYGGANDDDSNLPKEVDVQKKKAADKSLHDLAKTKRRAGTKGQDGTLMSEEEKMEGAVAFKVYKDYFRLAGGWIVVLGIVASLALTQGARIATDSWLAAFTSNRLAGDMGYFSGVYIAWGTSQGIAVLVTGYLFSTGCIWASRRLHASAADRLFRAPISFFDTTPVGRIMNRFSKDIDSIDNVLPETLRMATSTFSLIAATVILIGVVLPIFFAPLVPLLIICDSLTPTRFYRATSRELKRLDSVSKSPLYAHFSESLTGLPTIRAYNAQERFRKINEERLDANGRAYWLSITTQRWIDWRLGLIASLLVFGAAILGVAGRGSILGPGVIGLALTYSLNVTGTLNWMVRQLAETEMQMNGVERLIYYAEDLDTEAAMVIEQNRPPQNWPDKGEIRFQDLQMRYRPDLPTVLKKINLHIMPGEKVGFVGRTGAGKSSIMIALFRLSEKSSGSIVIDGIDISSIGLNDLRSRLAIIPQDPVLFSGTIRYNLDPFDEYDDPALWDVLSRCGDLKDVIEKSADKLDMPVSENGENFSVGQRQLLCLARAMLRDARVVVMDEATASVDLATDDLIQRTIRTDERFSTKTVLTIAHRLNTIIDYDKVVVMSDGQVAEFGSPKELASKRDGILRKLIDETGPENSKVLLRLAGIDVVAASTS</sequence>
<gene>
    <name evidence="14" type="ORF">M427DRAFT_95715</name>
</gene>
<dbReference type="PANTHER" id="PTHR24223:SF456">
    <property type="entry name" value="MULTIDRUG RESISTANCE-ASSOCIATED PROTEIN LETHAL(2)03659"/>
    <property type="match status" value="1"/>
</dbReference>
<evidence type="ECO:0000256" key="4">
    <source>
        <dbReference type="ARBA" id="ARBA00022692"/>
    </source>
</evidence>
<proteinExistence type="inferred from homology"/>
<evidence type="ECO:0000256" key="7">
    <source>
        <dbReference type="ARBA" id="ARBA00022840"/>
    </source>
</evidence>
<feature type="transmembrane region" description="Helical" evidence="11">
    <location>
        <begin position="162"/>
        <end position="182"/>
    </location>
</feature>
<feature type="domain" description="ABC transporter" evidence="12">
    <location>
        <begin position="495"/>
        <end position="719"/>
    </location>
</feature>
<protein>
    <recommendedName>
        <fullName evidence="16">P-loop containing nucleoside triphosphate hydrolase protein</fullName>
    </recommendedName>
</protein>
<feature type="transmembrane region" description="Helical" evidence="11">
    <location>
        <begin position="381"/>
        <end position="400"/>
    </location>
</feature>
<evidence type="ECO:0000256" key="9">
    <source>
        <dbReference type="ARBA" id="ARBA00023136"/>
    </source>
</evidence>
<organism evidence="14 15">
    <name type="scientific">Gonapodya prolifera (strain JEL478)</name>
    <name type="common">Monoblepharis prolifera</name>
    <dbReference type="NCBI Taxonomy" id="1344416"/>
    <lineage>
        <taxon>Eukaryota</taxon>
        <taxon>Fungi</taxon>
        <taxon>Fungi incertae sedis</taxon>
        <taxon>Chytridiomycota</taxon>
        <taxon>Chytridiomycota incertae sedis</taxon>
        <taxon>Monoblepharidomycetes</taxon>
        <taxon>Monoblepharidales</taxon>
        <taxon>Gonapodyaceae</taxon>
        <taxon>Gonapodya</taxon>
    </lineage>
</organism>
<evidence type="ECO:0000259" key="12">
    <source>
        <dbReference type="PROSITE" id="PS50893"/>
    </source>
</evidence>
<dbReference type="GO" id="GO:0016020">
    <property type="term" value="C:membrane"/>
    <property type="evidence" value="ECO:0007669"/>
    <property type="project" value="InterPro"/>
</dbReference>
<feature type="transmembrane region" description="Helical" evidence="11">
    <location>
        <begin position="241"/>
        <end position="261"/>
    </location>
</feature>
<feature type="region of interest" description="Disordered" evidence="10">
    <location>
        <begin position="1"/>
        <end position="26"/>
    </location>
</feature>
<evidence type="ECO:0008006" key="16">
    <source>
        <dbReference type="Google" id="ProtNLM"/>
    </source>
</evidence>
<dbReference type="InterPro" id="IPR011527">
    <property type="entry name" value="ABC1_TM_dom"/>
</dbReference>
<dbReference type="FunFam" id="1.20.1560.10:FF:000082">
    <property type="entry name" value="ABC transporter, multidrug resistance associated protein"/>
    <property type="match status" value="1"/>
</dbReference>
<comment type="subcellular location">
    <subcellularLocation>
        <location evidence="1">Endomembrane system</location>
        <topology evidence="1">Multi-pass membrane protein</topology>
    </subcellularLocation>
</comment>
<keyword evidence="9 11" id="KW-0472">Membrane</keyword>
<dbReference type="STRING" id="1344416.A0A139AQE1"/>
<dbReference type="Pfam" id="PF00664">
    <property type="entry name" value="ABC_membrane"/>
    <property type="match status" value="2"/>
</dbReference>
<dbReference type="FunFam" id="1.20.1560.10:FF:000010">
    <property type="entry name" value="Multidrug resistance-associated ABC transporter"/>
    <property type="match status" value="1"/>
</dbReference>
<dbReference type="InterPro" id="IPR027417">
    <property type="entry name" value="P-loop_NTPase"/>
</dbReference>
<evidence type="ECO:0000256" key="10">
    <source>
        <dbReference type="SAM" id="MobiDB-lite"/>
    </source>
</evidence>
<dbReference type="InterPro" id="IPR036640">
    <property type="entry name" value="ABC1_TM_sf"/>
</dbReference>
<dbReference type="SUPFAM" id="SSF52540">
    <property type="entry name" value="P-loop containing nucleoside triphosphate hydrolases"/>
    <property type="match status" value="2"/>
</dbReference>
<dbReference type="InterPro" id="IPR003593">
    <property type="entry name" value="AAA+_ATPase"/>
</dbReference>
<keyword evidence="7" id="KW-0067">ATP-binding</keyword>
<dbReference type="Pfam" id="PF00005">
    <property type="entry name" value="ABC_tran"/>
    <property type="match status" value="2"/>
</dbReference>
<evidence type="ECO:0000256" key="3">
    <source>
        <dbReference type="ARBA" id="ARBA00022448"/>
    </source>
</evidence>
<dbReference type="GO" id="GO:0005524">
    <property type="term" value="F:ATP binding"/>
    <property type="evidence" value="ECO:0007669"/>
    <property type="project" value="UniProtKB-KW"/>
</dbReference>
<dbReference type="OrthoDB" id="6500128at2759"/>
<feature type="compositionally biased region" description="Polar residues" evidence="10">
    <location>
        <begin position="469"/>
        <end position="478"/>
    </location>
</feature>
<dbReference type="GO" id="GO:0016887">
    <property type="term" value="F:ATP hydrolysis activity"/>
    <property type="evidence" value="ECO:0007669"/>
    <property type="project" value="InterPro"/>
</dbReference>
<evidence type="ECO:0000256" key="5">
    <source>
        <dbReference type="ARBA" id="ARBA00022737"/>
    </source>
</evidence>
<dbReference type="CDD" id="cd18597">
    <property type="entry name" value="ABC_6TM_YOR1_D1_like"/>
    <property type="match status" value="1"/>
</dbReference>
<dbReference type="EMBL" id="KQ965740">
    <property type="protein sequence ID" value="KXS18959.1"/>
    <property type="molecule type" value="Genomic_DNA"/>
</dbReference>
<dbReference type="InterPro" id="IPR050173">
    <property type="entry name" value="ABC_transporter_C-like"/>
</dbReference>
<feature type="compositionally biased region" description="Basic and acidic residues" evidence="10">
    <location>
        <begin position="496"/>
        <end position="506"/>
    </location>
</feature>
<dbReference type="InterPro" id="IPR017871">
    <property type="entry name" value="ABC_transporter-like_CS"/>
</dbReference>
<keyword evidence="3" id="KW-0813">Transport</keyword>
<keyword evidence="5" id="KW-0677">Repeat</keyword>
<dbReference type="Proteomes" id="UP000070544">
    <property type="component" value="Unassembled WGS sequence"/>
</dbReference>
<dbReference type="PROSITE" id="PS50893">
    <property type="entry name" value="ABC_TRANSPORTER_2"/>
    <property type="match status" value="2"/>
</dbReference>
<feature type="transmembrane region" description="Helical" evidence="11">
    <location>
        <begin position="267"/>
        <end position="289"/>
    </location>
</feature>
<evidence type="ECO:0000313" key="15">
    <source>
        <dbReference type="Proteomes" id="UP000070544"/>
    </source>
</evidence>
<reference evidence="14 15" key="1">
    <citation type="journal article" date="2015" name="Genome Biol. Evol.">
        <title>Phylogenomic analyses indicate that early fungi evolved digesting cell walls of algal ancestors of land plants.</title>
        <authorList>
            <person name="Chang Y."/>
            <person name="Wang S."/>
            <person name="Sekimoto S."/>
            <person name="Aerts A.L."/>
            <person name="Choi C."/>
            <person name="Clum A."/>
            <person name="LaButti K.M."/>
            <person name="Lindquist E.A."/>
            <person name="Yee Ngan C."/>
            <person name="Ohm R.A."/>
            <person name="Salamov A.A."/>
            <person name="Grigoriev I.V."/>
            <person name="Spatafora J.W."/>
            <person name="Berbee M.L."/>
        </authorList>
    </citation>
    <scope>NUCLEOTIDE SEQUENCE [LARGE SCALE GENOMIC DNA]</scope>
    <source>
        <strain evidence="14 15">JEL478</strain>
    </source>
</reference>
<dbReference type="Gene3D" id="1.20.1560.10">
    <property type="entry name" value="ABC transporter type 1, transmembrane domain"/>
    <property type="match status" value="2"/>
</dbReference>
<evidence type="ECO:0000313" key="14">
    <source>
        <dbReference type="EMBL" id="KXS18959.1"/>
    </source>
</evidence>
<comment type="similarity">
    <text evidence="2">Belongs to the ABC transporter superfamily. ABCC family. Conjugate transporter (TC 3.A.1.208) subfamily.</text>
</comment>
<dbReference type="OMA" id="IRCIRVI"/>
<feature type="transmembrane region" description="Helical" evidence="11">
    <location>
        <begin position="916"/>
        <end position="941"/>
    </location>
</feature>
<keyword evidence="4 11" id="KW-0812">Transmembrane</keyword>
<dbReference type="PROSITE" id="PS00211">
    <property type="entry name" value="ABC_TRANSPORTER_1"/>
    <property type="match status" value="2"/>
</dbReference>
<feature type="transmembrane region" description="Helical" evidence="11">
    <location>
        <begin position="788"/>
        <end position="808"/>
    </location>
</feature>
<dbReference type="PANTHER" id="PTHR24223">
    <property type="entry name" value="ATP-BINDING CASSETTE SUB-FAMILY C"/>
    <property type="match status" value="1"/>
</dbReference>
<dbReference type="SUPFAM" id="SSF90123">
    <property type="entry name" value="ABC transporter transmembrane region"/>
    <property type="match status" value="2"/>
</dbReference>
<evidence type="ECO:0000256" key="6">
    <source>
        <dbReference type="ARBA" id="ARBA00022741"/>
    </source>
</evidence>
<feature type="transmembrane region" description="Helical" evidence="11">
    <location>
        <begin position="348"/>
        <end position="369"/>
    </location>
</feature>
<dbReference type="PROSITE" id="PS50929">
    <property type="entry name" value="ABC_TM1F"/>
    <property type="match status" value="2"/>
</dbReference>
<dbReference type="GO" id="GO:0140359">
    <property type="term" value="F:ABC-type transporter activity"/>
    <property type="evidence" value="ECO:0007669"/>
    <property type="project" value="InterPro"/>
</dbReference>